<dbReference type="Gene3D" id="3.50.30.50">
    <property type="entry name" value="Putative cyclase"/>
    <property type="match status" value="1"/>
</dbReference>
<dbReference type="AlphaFoldDB" id="A0A1B7M2S6"/>
<dbReference type="SUPFAM" id="SSF102198">
    <property type="entry name" value="Putative cyclase"/>
    <property type="match status" value="1"/>
</dbReference>
<dbReference type="GO" id="GO:0019441">
    <property type="term" value="P:L-tryptophan catabolic process to kynurenine"/>
    <property type="evidence" value="ECO:0007669"/>
    <property type="project" value="InterPro"/>
</dbReference>
<organism evidence="1 2">
    <name type="scientific">Enteractinococcus helveticum</name>
    <dbReference type="NCBI Taxonomy" id="1837282"/>
    <lineage>
        <taxon>Bacteria</taxon>
        <taxon>Bacillati</taxon>
        <taxon>Actinomycetota</taxon>
        <taxon>Actinomycetes</taxon>
        <taxon>Micrococcales</taxon>
        <taxon>Micrococcaceae</taxon>
    </lineage>
</organism>
<keyword evidence="2" id="KW-1185">Reference proteome</keyword>
<evidence type="ECO:0000313" key="1">
    <source>
        <dbReference type="EMBL" id="OAV62865.1"/>
    </source>
</evidence>
<dbReference type="OrthoDB" id="7067800at2"/>
<dbReference type="InterPro" id="IPR007325">
    <property type="entry name" value="KFase/CYL"/>
</dbReference>
<gene>
    <name evidence="1" type="ORF">A6F49_04190</name>
</gene>
<dbReference type="PANTHER" id="PTHR34861">
    <property type="match status" value="1"/>
</dbReference>
<protein>
    <submittedName>
        <fullName evidence="1">Cyclase</fullName>
    </submittedName>
</protein>
<name>A0A1B7M2S6_9MICC</name>
<dbReference type="InterPro" id="IPR037175">
    <property type="entry name" value="KFase_sf"/>
</dbReference>
<dbReference type="GO" id="GO:0004061">
    <property type="term" value="F:arylformamidase activity"/>
    <property type="evidence" value="ECO:0007669"/>
    <property type="project" value="InterPro"/>
</dbReference>
<sequence length="366" mass="39843">MIDDASTLRNLPDGSIERRWKNRPEPSTWGEFGRDDTLGRLNLLTAEKVRAGLAEIVSHQTFALGLPLNLPGGTDLNPNRLPPIHRPNLRGELVNANCRYEQIQPGMTDVFNDDLIILHNQYSSQWDALVHVGALFDADGDGIAEPVYYNGFRAGIEVTAPTIPADCGVHPADGRELTTTANFGPLGIHSMAAKPIQGRAVMIDVAHHFGTHFQLIGWAELSAVLERDRIDIQPGDIILIHTGYAQYLIDMAGTPEPQVLHNYGAQLDGSDPQLLKWITTQQIAAIAADNPAVEQFPAPPQPGLTSVLPLHEHCLFKLGVPMGELWYLTELAQHLRTVNRTAFLLTAPPLNLPGAAGSPVNPIATV</sequence>
<dbReference type="Proteomes" id="UP000078292">
    <property type="component" value="Unassembled WGS sequence"/>
</dbReference>
<accession>A0A1B7M2S6</accession>
<reference evidence="1 2" key="1">
    <citation type="submission" date="2016-04" db="EMBL/GenBank/DDBJ databases">
        <title>First whole genome shotgun sequence of the bacterium Enteractinococcus sp. strain UASWS1574.</title>
        <authorList>
            <person name="Crovadore J."/>
            <person name="Chablais R."/>
            <person name="Lefort F."/>
        </authorList>
    </citation>
    <scope>NUCLEOTIDE SEQUENCE [LARGE SCALE GENOMIC DNA]</scope>
    <source>
        <strain evidence="1 2">UASWS1574</strain>
    </source>
</reference>
<dbReference type="RefSeq" id="WP_043056075.1">
    <property type="nucleotide sequence ID" value="NZ_LXEY01000007.1"/>
</dbReference>
<evidence type="ECO:0000313" key="2">
    <source>
        <dbReference type="Proteomes" id="UP000078292"/>
    </source>
</evidence>
<dbReference type="STRING" id="1837282.A6F49_04190"/>
<dbReference type="EMBL" id="LXEY01000007">
    <property type="protein sequence ID" value="OAV62865.1"/>
    <property type="molecule type" value="Genomic_DNA"/>
</dbReference>
<proteinExistence type="predicted"/>
<dbReference type="Pfam" id="PF04199">
    <property type="entry name" value="Cyclase"/>
    <property type="match status" value="1"/>
</dbReference>
<comment type="caution">
    <text evidence="1">The sequence shown here is derived from an EMBL/GenBank/DDBJ whole genome shotgun (WGS) entry which is preliminary data.</text>
</comment>